<dbReference type="OrthoDB" id="9104282at2"/>
<feature type="region of interest" description="Disordered" evidence="2">
    <location>
        <begin position="65"/>
        <end position="87"/>
    </location>
</feature>
<keyword evidence="3" id="KW-0812">Transmembrane</keyword>
<keyword evidence="3" id="KW-1133">Transmembrane helix</keyword>
<protein>
    <submittedName>
        <fullName evidence="4">Uncharacterized protein</fullName>
    </submittedName>
</protein>
<accession>A0A2N7VBU9</accession>
<organism evidence="4 5">
    <name type="scientific">Trinickia dabaoshanensis</name>
    <dbReference type="NCBI Taxonomy" id="564714"/>
    <lineage>
        <taxon>Bacteria</taxon>
        <taxon>Pseudomonadati</taxon>
        <taxon>Pseudomonadota</taxon>
        <taxon>Betaproteobacteria</taxon>
        <taxon>Burkholderiales</taxon>
        <taxon>Burkholderiaceae</taxon>
        <taxon>Trinickia</taxon>
    </lineage>
</organism>
<keyword evidence="3" id="KW-0472">Membrane</keyword>
<evidence type="ECO:0000313" key="4">
    <source>
        <dbReference type="EMBL" id="PMS14636.1"/>
    </source>
</evidence>
<name>A0A2N7VBU9_9BURK</name>
<evidence type="ECO:0000313" key="5">
    <source>
        <dbReference type="Proteomes" id="UP000235616"/>
    </source>
</evidence>
<dbReference type="EMBL" id="PNYA01000042">
    <property type="protein sequence ID" value="PMS14636.1"/>
    <property type="molecule type" value="Genomic_DNA"/>
</dbReference>
<evidence type="ECO:0000256" key="3">
    <source>
        <dbReference type="SAM" id="Phobius"/>
    </source>
</evidence>
<feature type="transmembrane region" description="Helical" evidence="3">
    <location>
        <begin position="25"/>
        <end position="46"/>
    </location>
</feature>
<proteinExistence type="predicted"/>
<evidence type="ECO:0000256" key="2">
    <source>
        <dbReference type="SAM" id="MobiDB-lite"/>
    </source>
</evidence>
<dbReference type="RefSeq" id="WP_102649237.1">
    <property type="nucleotide sequence ID" value="NZ_PNYA01000042.1"/>
</dbReference>
<feature type="coiled-coil region" evidence="1">
    <location>
        <begin position="113"/>
        <end position="140"/>
    </location>
</feature>
<keyword evidence="1" id="KW-0175">Coiled coil</keyword>
<dbReference type="AlphaFoldDB" id="A0A2N7VBU9"/>
<comment type="caution">
    <text evidence="4">The sequence shown here is derived from an EMBL/GenBank/DDBJ whole genome shotgun (WGS) entry which is preliminary data.</text>
</comment>
<feature type="compositionally biased region" description="Polar residues" evidence="2">
    <location>
        <begin position="72"/>
        <end position="87"/>
    </location>
</feature>
<gene>
    <name evidence="4" type="ORF">C0Z18_30790</name>
</gene>
<keyword evidence="5" id="KW-1185">Reference proteome</keyword>
<evidence type="ECO:0000256" key="1">
    <source>
        <dbReference type="SAM" id="Coils"/>
    </source>
</evidence>
<dbReference type="Proteomes" id="UP000235616">
    <property type="component" value="Unassembled WGS sequence"/>
</dbReference>
<sequence length="239" mass="24164">MENTLQSAGAVDGGPSGTSGVELTAAGRLLVVAAIAAAAFCGWLAYQRYDAAKASVAPATRASAAHATPVAPNSSATSGTNESTASKVAQLTEALQQERSLYGVRAGAWRSIADTSRQQIAALTSQLQAVESKIATLEKAAAVARVPHEAVSDVAASARAVHSALDAAKSTAQVDVASLPVENISAQSLNVTGLGNGVIQIGTRKLAVGQALTPGETIVAVDPVSRSIVTDRRILNVTN</sequence>
<reference evidence="4 5" key="1">
    <citation type="submission" date="2018-01" db="EMBL/GenBank/DDBJ databases">
        <title>Whole genome analyses suggest that Burkholderia sensu lato contains two further novel genera in the rhizoxinica-symbiotica group Mycetohabitans gen. nov., and Trinickia gen. nov.: implications for the evolution of diazotrophy and nodulation in the Burkholderiaceae.</title>
        <authorList>
            <person name="Estrada-de los Santos P."/>
            <person name="Palmer M."/>
            <person name="Chavez-Ramirez B."/>
            <person name="Beukes C."/>
            <person name="Steenkamp E.T."/>
            <person name="Hirsch A.M."/>
            <person name="Manyaka P."/>
            <person name="Maluk M."/>
            <person name="Lafos M."/>
            <person name="Crook M."/>
            <person name="Gross E."/>
            <person name="Simon M.F."/>
            <person name="Bueno dos Reis Junior F."/>
            <person name="Poole P.S."/>
            <person name="Venter S.N."/>
            <person name="James E.K."/>
        </authorList>
    </citation>
    <scope>NUCLEOTIDE SEQUENCE [LARGE SCALE GENOMIC DNA]</scope>
    <source>
        <strain evidence="4 5">GIMN1.004</strain>
    </source>
</reference>